<dbReference type="AlphaFoldDB" id="A0A853BVD7"/>
<dbReference type="InterPro" id="IPR036259">
    <property type="entry name" value="MFS_trans_sf"/>
</dbReference>
<keyword evidence="2" id="KW-1133">Transmembrane helix</keyword>
<feature type="transmembrane region" description="Helical" evidence="2">
    <location>
        <begin position="75"/>
        <end position="95"/>
    </location>
</feature>
<feature type="compositionally biased region" description="Pro residues" evidence="1">
    <location>
        <begin position="1"/>
        <end position="12"/>
    </location>
</feature>
<keyword evidence="2" id="KW-0472">Membrane</keyword>
<evidence type="ECO:0000256" key="1">
    <source>
        <dbReference type="SAM" id="MobiDB-lite"/>
    </source>
</evidence>
<reference evidence="3 4" key="1">
    <citation type="submission" date="2020-07" db="EMBL/GenBank/DDBJ databases">
        <title>Sequencing the genomes of 1000 actinobacteria strains.</title>
        <authorList>
            <person name="Klenk H.-P."/>
        </authorList>
    </citation>
    <scope>NUCLEOTIDE SEQUENCE [LARGE SCALE GENOMIC DNA]</scope>
    <source>
        <strain evidence="3 4">DSM 45927</strain>
    </source>
</reference>
<protein>
    <submittedName>
        <fullName evidence="3">MFS family permease</fullName>
    </submittedName>
</protein>
<comment type="caution">
    <text evidence="3">The sequence shown here is derived from an EMBL/GenBank/DDBJ whole genome shotgun (WGS) entry which is preliminary data.</text>
</comment>
<sequence length="484" mass="48348">MQPAQPDPPQEPTRPAEAAQAAPTGAARSVLDSYRRLFAIPHVPGLLFWSLFARVHIGGLPIAVTFLVAGWTGSYALSGLVAGGLTVGTALAGPIRGRMSDLRAKDRLLTSSALCYGAGLAVLALLPGALWWVALPLALATGLFLPPANQIARAIWPRVTSGPTRQTMYAAEATLQELLFIVGPLLAAAVVGLTNGRVGVAVMAVLSVVGALGFAWSLRRAGLAAPESPEAGTGAPAGPRRTLLLDPRILLILLMSMLMVAGLGGVDLTSVAWSRELGTPGYAGALMAVYAAGSAVGGLLAGTFPGRPRLARRAFAAAAGPLLLVPLLPPVFHLPSPWLITPVLFVAGLGIAPTIAAVTERVGEIAPAHRRGEAYGWLSSAITGGISVAAPLTGWLIDLGGAAAGAAGSAALAVAAALVAPALRHGAAGGPAAADPPAALDAPAVPGVPAVPDAGADAPTPPRSAVGDPPTGAPPPAEPTGRAE</sequence>
<proteinExistence type="predicted"/>
<dbReference type="SUPFAM" id="SSF103473">
    <property type="entry name" value="MFS general substrate transporter"/>
    <property type="match status" value="1"/>
</dbReference>
<dbReference type="GO" id="GO:0022857">
    <property type="term" value="F:transmembrane transporter activity"/>
    <property type="evidence" value="ECO:0007669"/>
    <property type="project" value="InterPro"/>
</dbReference>
<feature type="transmembrane region" description="Helical" evidence="2">
    <location>
        <begin position="374"/>
        <end position="397"/>
    </location>
</feature>
<feature type="compositionally biased region" description="Low complexity" evidence="1">
    <location>
        <begin position="13"/>
        <end position="22"/>
    </location>
</feature>
<feature type="transmembrane region" description="Helical" evidence="2">
    <location>
        <begin position="249"/>
        <end position="269"/>
    </location>
</feature>
<name>A0A853BVD7_9ACTN</name>
<dbReference type="Gene3D" id="1.20.1250.20">
    <property type="entry name" value="MFS general substrate transporter like domains"/>
    <property type="match status" value="1"/>
</dbReference>
<evidence type="ECO:0000313" key="3">
    <source>
        <dbReference type="EMBL" id="NYI98461.1"/>
    </source>
</evidence>
<keyword evidence="2" id="KW-0812">Transmembrane</keyword>
<dbReference type="PANTHER" id="PTHR23542:SF1">
    <property type="entry name" value="MAJOR FACILITATOR SUPERFAMILY (MFS) PROFILE DOMAIN-CONTAINING PROTEIN"/>
    <property type="match status" value="1"/>
</dbReference>
<feature type="transmembrane region" description="Helical" evidence="2">
    <location>
        <begin position="46"/>
        <end position="69"/>
    </location>
</feature>
<feature type="region of interest" description="Disordered" evidence="1">
    <location>
        <begin position="430"/>
        <end position="484"/>
    </location>
</feature>
<feature type="region of interest" description="Disordered" evidence="1">
    <location>
        <begin position="1"/>
        <end position="22"/>
    </location>
</feature>
<evidence type="ECO:0000313" key="4">
    <source>
        <dbReference type="Proteomes" id="UP000575985"/>
    </source>
</evidence>
<feature type="transmembrane region" description="Helical" evidence="2">
    <location>
        <begin position="107"/>
        <end position="124"/>
    </location>
</feature>
<dbReference type="EMBL" id="JACCFO010000001">
    <property type="protein sequence ID" value="NYI98461.1"/>
    <property type="molecule type" value="Genomic_DNA"/>
</dbReference>
<feature type="transmembrane region" description="Helical" evidence="2">
    <location>
        <begin position="281"/>
        <end position="302"/>
    </location>
</feature>
<dbReference type="PANTHER" id="PTHR23542">
    <property type="match status" value="1"/>
</dbReference>
<feature type="transmembrane region" description="Helical" evidence="2">
    <location>
        <begin position="314"/>
        <end position="332"/>
    </location>
</feature>
<keyword evidence="4" id="KW-1185">Reference proteome</keyword>
<feature type="transmembrane region" description="Helical" evidence="2">
    <location>
        <begin position="338"/>
        <end position="362"/>
    </location>
</feature>
<organism evidence="3 4">
    <name type="scientific">Streptomonospora nanhaiensis</name>
    <dbReference type="NCBI Taxonomy" id="1323731"/>
    <lineage>
        <taxon>Bacteria</taxon>
        <taxon>Bacillati</taxon>
        <taxon>Actinomycetota</taxon>
        <taxon>Actinomycetes</taxon>
        <taxon>Streptosporangiales</taxon>
        <taxon>Nocardiopsidaceae</taxon>
        <taxon>Streptomonospora</taxon>
    </lineage>
</organism>
<gene>
    <name evidence="3" type="ORF">HNR12_004738</name>
</gene>
<feature type="transmembrane region" description="Helical" evidence="2">
    <location>
        <begin position="403"/>
        <end position="423"/>
    </location>
</feature>
<feature type="compositionally biased region" description="Low complexity" evidence="1">
    <location>
        <begin position="430"/>
        <end position="458"/>
    </location>
</feature>
<evidence type="ECO:0000256" key="2">
    <source>
        <dbReference type="SAM" id="Phobius"/>
    </source>
</evidence>
<feature type="transmembrane region" description="Helical" evidence="2">
    <location>
        <begin position="198"/>
        <end position="218"/>
    </location>
</feature>
<dbReference type="Pfam" id="PF07690">
    <property type="entry name" value="MFS_1"/>
    <property type="match status" value="1"/>
</dbReference>
<dbReference type="Proteomes" id="UP000575985">
    <property type="component" value="Unassembled WGS sequence"/>
</dbReference>
<accession>A0A853BVD7</accession>
<dbReference type="InterPro" id="IPR011701">
    <property type="entry name" value="MFS"/>
</dbReference>